<sequence>MENSGTVHSSFEDGDTSTFSLLHIQSFREKLKSLSNMTGKLIRNSRKATPQSKRKRKQAGGEDGHPQGSSRVNQHNQHNSSRCENQAKLGKLKQAPLNKGSNGGQIEFTHAPCECFKGVNPRKPTDIVSSEIVANFQEIHLTQERQKEVIHRANLHQPINMSSSVTSMYSTNSSDGYSRKSAGSAAPVVSRKPMMQQMIRLKRRKYPCQCAYAFKAECAQFYQHKLECKCGTPTVGQTNVSNRKVSDETGRRYSCGEELESYASSPIESTNFPRCTCESETINWDITSISSTPDAIYDRIDWNPEEDSTSCHCCACLLNIKQKSVTNKNKNPRSRKFERMQGSKLAEKGYMEQDILNAVSSSAYAHAFDSSSGQTSNEQKDCVCPLCGSQHLARNSPKNNNEYLTSSICCLCQQQAELPKCTSHFTLRGSSNFTCIEKSRRMNQIPLMCQCPKSTSETTLIHSTKSLKISLATASNKTVSGDMSSACKTTQSSIASQNRTSNLSNASLKLSYQSSNRFSETEYICCKCKSEPALSSRSLKQNSSHDKLSTLCLCETPVYSLSRKSSRQSNRPEKRKSLMSSVDSGNGFEDNVNRKTSGVLNKVTAPSMPPSMISVEQTTHSSIKSFKVHEENVHVQCKCESGLHYSYQSSVLTKSILEVKSAHSSLVSGNASNEHGMRSSNQKFTCICDICKREYTSSPEIQDEPHSAECLCASCLCPEESYNYISQHISNESEEDLECVKSNGTQIKKDALSIKSDKKDAATLIVSENNEPGSESCTRIECCSCKSRVSENKTSTYSPNLNTASKNSEPGSESCSCIECCSCKSGVPENQTSKYSPNLNSFEEAKVSSTSKVEEKKEDPDLDTDKVNKEDTPISGQSSESLECNQVGTMSPEIRSGKIATSTICESAGFSVTMRISELGDVETQIQTEIKSKTSIKVTNVTEAESRQLKVEGDSKEKGFLAEDDSRCSCPKYNKELIELPDSCTCIQRPSDESNVGSITSNSSNHSAKSKTCVCTQNLCASQGTSSELENKSNEGSGIQSFEQQSQDSELLKTVPDELNPDFASNLSGCSCQSSASSEVSIHSKSPSTISPSKSTTICSCSTTSPFTISSHKSIYSSKSQKPGSKNQSENESRREYESVRGTGSEKLEKEEKTSEKRGEWDEDLVKEPINETSVISQGVDDQIKDPKEKDHRISRDFTDNKCPNNCGCPDCPFLTTYSRPLKFKPLKMDAQECEKQRQNISIYGSDDLTYESNRLKTKKDSPVIRKDLQTSEKNLPINDFSSNERNFSMRNRDFQVQGNLNIQENMTPSHGSHVPVQGRDVLVQGGGFPVQRKDFPIQQKDLPVSGNSRSVNEIEPRNFRNEPAVPLPRMNFSVSEKDLTCSKVLEQIRDVLCENKKETHDISNHPTCPCPRGHLLFKQLWNNYTFYLKGGFYKPTHTCLPRCKCSCTPGKNSEYLGLTNFIANICEGKRSQNGMRSVTQIGDEYLNKAKDYECDDSLFGINNSMNSFFGFLFTEIKNIKNMLNCGLQKFGANEPADFDAKQVSRPAKCCPSGKGCITKPTMNILPSCYPPPLCHCSPPIITIIGVQPVGSKSLLITWRNDQYYGIVGYEAQSITLPKKIVDCNELVSNRPDKPNTFRILQRREAVFIADPQLSRRLITSSYWKQPANRISGVKFSKIYIFIKTNTDDISSKTTL</sequence>
<keyword evidence="3" id="KW-1185">Reference proteome</keyword>
<dbReference type="EMBL" id="LR899014">
    <property type="protein sequence ID" value="CAD7092657.1"/>
    <property type="molecule type" value="Genomic_DNA"/>
</dbReference>
<dbReference type="OrthoDB" id="8039868at2759"/>
<reference evidence="2 3" key="1">
    <citation type="submission" date="2020-11" db="EMBL/GenBank/DDBJ databases">
        <authorList>
            <person name="Wallbank WR R."/>
            <person name="Pardo Diaz C."/>
            <person name="Kozak K."/>
            <person name="Martin S."/>
            <person name="Jiggins C."/>
            <person name="Moest M."/>
            <person name="Warren A I."/>
            <person name="Generalovic N T."/>
            <person name="Byers J.R.P. K."/>
            <person name="Montejo-Kovacevich G."/>
            <person name="Yen C E."/>
        </authorList>
    </citation>
    <scope>NUCLEOTIDE SEQUENCE [LARGE SCALE GENOMIC DNA]</scope>
</reference>
<dbReference type="InParanoid" id="A0A7R8Z455"/>
<dbReference type="Proteomes" id="UP000594454">
    <property type="component" value="Chromosome 6"/>
</dbReference>
<name>A0A7R8Z455_HERIL</name>
<feature type="region of interest" description="Disordered" evidence="1">
    <location>
        <begin position="844"/>
        <end position="890"/>
    </location>
</feature>
<feature type="region of interest" description="Disordered" evidence="1">
    <location>
        <begin position="1027"/>
        <end position="1049"/>
    </location>
</feature>
<evidence type="ECO:0000313" key="3">
    <source>
        <dbReference type="Proteomes" id="UP000594454"/>
    </source>
</evidence>
<evidence type="ECO:0000313" key="2">
    <source>
        <dbReference type="EMBL" id="CAD7092657.1"/>
    </source>
</evidence>
<feature type="compositionally biased region" description="Basic and acidic residues" evidence="1">
    <location>
        <begin position="852"/>
        <end position="872"/>
    </location>
</feature>
<feature type="compositionally biased region" description="Polar residues" evidence="1">
    <location>
        <begin position="874"/>
        <end position="889"/>
    </location>
</feature>
<accession>A0A7R8Z455</accession>
<feature type="compositionally biased region" description="Polar residues" evidence="1">
    <location>
        <begin position="67"/>
        <end position="84"/>
    </location>
</feature>
<feature type="region of interest" description="Disordered" evidence="1">
    <location>
        <begin position="40"/>
        <end position="85"/>
    </location>
</feature>
<protein>
    <submittedName>
        <fullName evidence="2">Uncharacterized protein</fullName>
    </submittedName>
</protein>
<organism evidence="2 3">
    <name type="scientific">Hermetia illucens</name>
    <name type="common">Black soldier fly</name>
    <dbReference type="NCBI Taxonomy" id="343691"/>
    <lineage>
        <taxon>Eukaryota</taxon>
        <taxon>Metazoa</taxon>
        <taxon>Ecdysozoa</taxon>
        <taxon>Arthropoda</taxon>
        <taxon>Hexapoda</taxon>
        <taxon>Insecta</taxon>
        <taxon>Pterygota</taxon>
        <taxon>Neoptera</taxon>
        <taxon>Endopterygota</taxon>
        <taxon>Diptera</taxon>
        <taxon>Brachycera</taxon>
        <taxon>Stratiomyomorpha</taxon>
        <taxon>Stratiomyidae</taxon>
        <taxon>Hermetiinae</taxon>
        <taxon>Hermetia</taxon>
    </lineage>
</organism>
<proteinExistence type="predicted"/>
<feature type="region of interest" description="Disordered" evidence="1">
    <location>
        <begin position="563"/>
        <end position="597"/>
    </location>
</feature>
<feature type="compositionally biased region" description="Basic and acidic residues" evidence="1">
    <location>
        <begin position="1129"/>
        <end position="1170"/>
    </location>
</feature>
<evidence type="ECO:0000256" key="1">
    <source>
        <dbReference type="SAM" id="MobiDB-lite"/>
    </source>
</evidence>
<feature type="region of interest" description="Disordered" evidence="1">
    <location>
        <begin position="791"/>
        <end position="813"/>
    </location>
</feature>
<feature type="region of interest" description="Disordered" evidence="1">
    <location>
        <begin position="1113"/>
        <end position="1189"/>
    </location>
</feature>
<feature type="compositionally biased region" description="Polar residues" evidence="1">
    <location>
        <begin position="792"/>
        <end position="807"/>
    </location>
</feature>
<gene>
    <name evidence="2" type="ORF">HERILL_LOCUS14997</name>
</gene>